<evidence type="ECO:0000259" key="4">
    <source>
        <dbReference type="SMART" id="SM01008"/>
    </source>
</evidence>
<feature type="domain" description="Aldehyde oxidase/xanthine dehydrogenase a/b hammerhead" evidence="4">
    <location>
        <begin position="29"/>
        <end position="140"/>
    </location>
</feature>
<dbReference type="EMBL" id="BA000030">
    <property type="protein sequence ID" value="BAC69248.1"/>
    <property type="molecule type" value="Genomic_DNA"/>
</dbReference>
<dbReference type="SMART" id="SM01008">
    <property type="entry name" value="Ald_Xan_dh_C"/>
    <property type="match status" value="1"/>
</dbReference>
<dbReference type="eggNOG" id="COG1529">
    <property type="taxonomic scope" value="Bacteria"/>
</dbReference>
<feature type="compositionally biased region" description="Basic and acidic residues" evidence="3">
    <location>
        <begin position="505"/>
        <end position="515"/>
    </location>
</feature>
<feature type="compositionally biased region" description="Basic and acidic residues" evidence="3">
    <location>
        <begin position="373"/>
        <end position="385"/>
    </location>
</feature>
<gene>
    <name evidence="5" type="ORF">SAVERM_1538</name>
</gene>
<dbReference type="Proteomes" id="UP000000428">
    <property type="component" value="Chromosome"/>
</dbReference>
<evidence type="ECO:0000313" key="6">
    <source>
        <dbReference type="Proteomes" id="UP000000428"/>
    </source>
</evidence>
<dbReference type="SUPFAM" id="SSF54665">
    <property type="entry name" value="CO dehydrogenase molybdoprotein N-domain-like"/>
    <property type="match status" value="1"/>
</dbReference>
<keyword evidence="2" id="KW-0560">Oxidoreductase</keyword>
<dbReference type="Gene3D" id="3.90.1170.50">
    <property type="entry name" value="Aldehyde oxidase/xanthine dehydrogenase, a/b hammerhead"/>
    <property type="match status" value="1"/>
</dbReference>
<feature type="compositionally biased region" description="Basic residues" evidence="3">
    <location>
        <begin position="331"/>
        <end position="346"/>
    </location>
</feature>
<dbReference type="InterPro" id="IPR016208">
    <property type="entry name" value="Ald_Oxase/xanthine_DH-like"/>
</dbReference>
<evidence type="ECO:0000256" key="3">
    <source>
        <dbReference type="SAM" id="MobiDB-lite"/>
    </source>
</evidence>
<evidence type="ECO:0000256" key="2">
    <source>
        <dbReference type="ARBA" id="ARBA00023002"/>
    </source>
</evidence>
<proteinExistence type="predicted"/>
<feature type="region of interest" description="Disordered" evidence="3">
    <location>
        <begin position="1"/>
        <end position="20"/>
    </location>
</feature>
<protein>
    <submittedName>
        <fullName evidence="5">Oxidoreductase</fullName>
    </submittedName>
</protein>
<dbReference type="GO" id="GO:0005506">
    <property type="term" value="F:iron ion binding"/>
    <property type="evidence" value="ECO:0007669"/>
    <property type="project" value="InterPro"/>
</dbReference>
<dbReference type="HOGENOM" id="CLU_384457_0_0_11"/>
<feature type="compositionally biased region" description="Low complexity" evidence="3">
    <location>
        <begin position="1"/>
        <end position="19"/>
    </location>
</feature>
<feature type="compositionally biased region" description="Basic residues" evidence="3">
    <location>
        <begin position="569"/>
        <end position="583"/>
    </location>
</feature>
<organism evidence="5 6">
    <name type="scientific">Streptomyces avermitilis (strain ATCC 31267 / DSM 46492 / JCM 5070 / NBRC 14893 / NCIMB 12804 / NRRL 8165 / MA-4680)</name>
    <dbReference type="NCBI Taxonomy" id="227882"/>
    <lineage>
        <taxon>Bacteria</taxon>
        <taxon>Bacillati</taxon>
        <taxon>Actinomycetota</taxon>
        <taxon>Actinomycetes</taxon>
        <taxon>Kitasatosporales</taxon>
        <taxon>Streptomycetaceae</taxon>
        <taxon>Streptomyces</taxon>
    </lineage>
</organism>
<dbReference type="Pfam" id="PF01315">
    <property type="entry name" value="Ald_Xan_dh_C"/>
    <property type="match status" value="1"/>
</dbReference>
<dbReference type="GO" id="GO:0016491">
    <property type="term" value="F:oxidoreductase activity"/>
    <property type="evidence" value="ECO:0007669"/>
    <property type="project" value="UniProtKB-KW"/>
</dbReference>
<dbReference type="AlphaFoldDB" id="Q82MW5"/>
<dbReference type="KEGG" id="sma:SAVERM_1538"/>
<dbReference type="InterPro" id="IPR036856">
    <property type="entry name" value="Ald_Oxase/Xan_DH_a/b_sf"/>
</dbReference>
<feature type="compositionally biased region" description="Basic and acidic residues" evidence="3">
    <location>
        <begin position="678"/>
        <end position="692"/>
    </location>
</feature>
<evidence type="ECO:0000256" key="1">
    <source>
        <dbReference type="ARBA" id="ARBA00022505"/>
    </source>
</evidence>
<dbReference type="InterPro" id="IPR000674">
    <property type="entry name" value="Ald_Oxase/Xan_DH_a/b"/>
</dbReference>
<evidence type="ECO:0000313" key="5">
    <source>
        <dbReference type="EMBL" id="BAC69248.1"/>
    </source>
</evidence>
<reference evidence="5 6" key="2">
    <citation type="journal article" date="2003" name="Nat. Biotechnol.">
        <title>Complete genome sequence and comparative analysis of the industrial microorganism Streptomyces avermitilis.</title>
        <authorList>
            <person name="Ikeda H."/>
            <person name="Ishikawa J."/>
            <person name="Hanamoto A."/>
            <person name="Shinose M."/>
            <person name="Kikuchi H."/>
            <person name="Shiba T."/>
            <person name="Sakaki Y."/>
            <person name="Hattori M."/>
            <person name="Omura S."/>
        </authorList>
    </citation>
    <scope>NUCLEOTIDE SEQUENCE [LARGE SCALE GENOMIC DNA]</scope>
    <source>
        <strain evidence="6">ATCC 31267 / DSM 46492 / JCM 5070 / NBRC 14893 / NCIMB 12804 / NRRL 8165 / MA-4680</strain>
    </source>
</reference>
<dbReference type="PANTHER" id="PTHR11908">
    <property type="entry name" value="XANTHINE DEHYDROGENASE"/>
    <property type="match status" value="1"/>
</dbReference>
<reference evidence="5 6" key="3">
    <citation type="journal article" date="2014" name="J. Ind. Microbiol. Biotechnol.">
        <title>Genome mining of the Streptomyces avermitilis genome and development of genome-minimized hosts for heterologous expression of biosynthetic gene clusters.</title>
        <authorList>
            <person name="Ikeda H."/>
            <person name="Shin-ya K."/>
            <person name="Omura S."/>
        </authorList>
    </citation>
    <scope>NUCLEOTIDE SEQUENCE [LARGE SCALE GENOMIC DNA]</scope>
    <source>
        <strain evidence="6">ATCC 31267 / DSM 46492 / JCM 5070 / NBRC 14893 / NCIMB 12804 / NRRL 8165 / MA-4680</strain>
    </source>
</reference>
<feature type="region of interest" description="Disordered" evidence="3">
    <location>
        <begin position="189"/>
        <end position="354"/>
    </location>
</feature>
<keyword evidence="6" id="KW-1185">Reference proteome</keyword>
<feature type="compositionally biased region" description="Gly residues" evidence="3">
    <location>
        <begin position="520"/>
        <end position="530"/>
    </location>
</feature>
<feature type="compositionally biased region" description="Basic and acidic residues" evidence="3">
    <location>
        <begin position="454"/>
        <end position="486"/>
    </location>
</feature>
<name>Q82MW5_STRAW</name>
<reference evidence="5 6" key="1">
    <citation type="journal article" date="2001" name="Proc. Natl. Acad. Sci. U.S.A.">
        <title>Genome sequence of an industrial microorganism Streptomyces avermitilis: deducing the ability of producing secondary metabolites.</title>
        <authorList>
            <person name="Omura S."/>
            <person name="Ikeda H."/>
            <person name="Ishikawa J."/>
            <person name="Hanamoto A."/>
            <person name="Takahashi C."/>
            <person name="Shinose M."/>
            <person name="Takahashi Y."/>
            <person name="Horikawa H."/>
            <person name="Nakazawa H."/>
            <person name="Osonoe T."/>
            <person name="Kikuchi H."/>
            <person name="Shiba T."/>
            <person name="Sakaki Y."/>
            <person name="Hattori M."/>
        </authorList>
    </citation>
    <scope>NUCLEOTIDE SEQUENCE [LARGE SCALE GENOMIC DNA]</scope>
    <source>
        <strain evidence="6">ATCC 31267 / DSM 46492 / JCM 5070 / NBRC 14893 / NCIMB 12804 / NRRL 8165 / MA-4680</strain>
    </source>
</reference>
<accession>Q82MW5</accession>
<sequence>MTTTTQGAARATGAVGTAHTRVEGRDKVTGAARYAGEIPYDELAHGWLVLSTVARGRVRTVESDPVLAMPGVLAVLHHANAPRVTTDYIGIVGRPDPALGIFQDDRVPYVGWPVALVVAETSEQAREAAEALVVRYDEEPHDVEFFAGHPGLYTPQDSPLVQAEAVKGDVEAELAASDVVVDAEYATPGGVPLPAGAARGDGPLGQRPARRRRLQPEHRVGGRRAGPAVLPRPGLGAGAVGARGRRLRVQGGAPAPGGRRHGRNGSAPPRQSRTDPSADVLAGRLPQPHGAADQARCRPRRAAAGLRPPGAEPHVDRARVRRVERRPRPCAVRRRRAPHHSSPRTARRADPDLDACAGRGAGLVRAGVGARRTRGEVRPGPDRPARAQRTRGGPCVRAAVQQPQCARLLRGGRPQVRLGGPRSASRRAPRGALAARDRYGGRHVPLGGRPVHGGGDRGGGRHLHRADQRGGHRDRSTDRADPDRRGGAGRRAGTRPRAHRGQRPRSGDVRRRLDGHPLLGLGGDGRGGRAAGAAGPGRRHSAGGDHRTVGHHRGRRRPREEGTALLRSAVRRGRGRHHHRRGTRTADARHLRRGPDRQPAHRAQPVPRRHGLGSVHGAARGGRQGPFLGRPRRRRLRGLPLRRERRRPSARGGLGGGPRPGRPGRDQGHRRDRRGRWRGGDRQRGLARDRRTPPAAPDQARPCPAGGGGIQECLTSPRS</sequence>
<feature type="compositionally biased region" description="Basic and acidic residues" evidence="3">
    <location>
        <begin position="584"/>
        <end position="599"/>
    </location>
</feature>
<feature type="compositionally biased region" description="Basic residues" evidence="3">
    <location>
        <begin position="492"/>
        <end position="503"/>
    </location>
</feature>
<keyword evidence="1" id="KW-0500">Molybdenum</keyword>
<feature type="region of interest" description="Disordered" evidence="3">
    <location>
        <begin position="370"/>
        <end position="719"/>
    </location>
</feature>
<dbReference type="PANTHER" id="PTHR11908:SF132">
    <property type="entry name" value="ALDEHYDE OXIDASE 1-RELATED"/>
    <property type="match status" value="1"/>
</dbReference>